<dbReference type="GO" id="GO:0000981">
    <property type="term" value="F:DNA-binding transcription factor activity, RNA polymerase II-specific"/>
    <property type="evidence" value="ECO:0007669"/>
    <property type="project" value="TreeGrafter"/>
</dbReference>
<dbReference type="PROSITE" id="PS00028">
    <property type="entry name" value="ZINC_FINGER_C2H2_1"/>
    <property type="match status" value="3"/>
</dbReference>
<dbReference type="Pfam" id="PF00096">
    <property type="entry name" value="zf-C2H2"/>
    <property type="match status" value="3"/>
</dbReference>
<feature type="region of interest" description="Disordered" evidence="5">
    <location>
        <begin position="271"/>
        <end position="326"/>
    </location>
</feature>
<name>A0A814BD27_9BILA</name>
<accession>A0A814BD27</accession>
<dbReference type="SUPFAM" id="SSF57667">
    <property type="entry name" value="beta-beta-alpha zinc fingers"/>
    <property type="match status" value="2"/>
</dbReference>
<dbReference type="OrthoDB" id="10018191at2759"/>
<feature type="compositionally biased region" description="Low complexity" evidence="5">
    <location>
        <begin position="62"/>
        <end position="84"/>
    </location>
</feature>
<keyword evidence="2 4" id="KW-0863">Zinc-finger</keyword>
<dbReference type="PANTHER" id="PTHR23235:SF60">
    <property type="entry name" value="STRIPE, ISOFORM D"/>
    <property type="match status" value="1"/>
</dbReference>
<proteinExistence type="predicted"/>
<dbReference type="InterPro" id="IPR036236">
    <property type="entry name" value="Znf_C2H2_sf"/>
</dbReference>
<dbReference type="PANTHER" id="PTHR23235">
    <property type="entry name" value="KRUEPPEL-LIKE TRANSCRIPTION FACTOR"/>
    <property type="match status" value="1"/>
</dbReference>
<feature type="domain" description="C2H2-type" evidence="6">
    <location>
        <begin position="200"/>
        <end position="229"/>
    </location>
</feature>
<dbReference type="Gene3D" id="3.30.160.60">
    <property type="entry name" value="Classic Zinc Finger"/>
    <property type="match status" value="3"/>
</dbReference>
<protein>
    <recommendedName>
        <fullName evidence="6">C2H2-type domain-containing protein</fullName>
    </recommendedName>
</protein>
<reference evidence="7" key="1">
    <citation type="submission" date="2021-02" db="EMBL/GenBank/DDBJ databases">
        <authorList>
            <person name="Nowell W R."/>
        </authorList>
    </citation>
    <scope>NUCLEOTIDE SEQUENCE</scope>
    <source>
        <strain evidence="7">Ploen Becks lab</strain>
    </source>
</reference>
<evidence type="ECO:0000256" key="1">
    <source>
        <dbReference type="ARBA" id="ARBA00022723"/>
    </source>
</evidence>
<feature type="compositionally biased region" description="Acidic residues" evidence="5">
    <location>
        <begin position="92"/>
        <end position="101"/>
    </location>
</feature>
<evidence type="ECO:0000313" key="8">
    <source>
        <dbReference type="Proteomes" id="UP000663879"/>
    </source>
</evidence>
<feature type="region of interest" description="Disordered" evidence="5">
    <location>
        <begin position="55"/>
        <end position="105"/>
    </location>
</feature>
<feature type="region of interest" description="Disordered" evidence="5">
    <location>
        <begin position="181"/>
        <end position="201"/>
    </location>
</feature>
<dbReference type="GO" id="GO:0008270">
    <property type="term" value="F:zinc ion binding"/>
    <property type="evidence" value="ECO:0007669"/>
    <property type="project" value="UniProtKB-KW"/>
</dbReference>
<evidence type="ECO:0000256" key="4">
    <source>
        <dbReference type="PROSITE-ProRule" id="PRU00042"/>
    </source>
</evidence>
<dbReference type="EMBL" id="CAJNOC010002322">
    <property type="protein sequence ID" value="CAF0926234.1"/>
    <property type="molecule type" value="Genomic_DNA"/>
</dbReference>
<dbReference type="SMART" id="SM00355">
    <property type="entry name" value="ZnF_C2H2"/>
    <property type="match status" value="3"/>
</dbReference>
<dbReference type="InterPro" id="IPR013087">
    <property type="entry name" value="Znf_C2H2_type"/>
</dbReference>
<gene>
    <name evidence="7" type="ORF">OXX778_LOCUS12656</name>
</gene>
<evidence type="ECO:0000256" key="3">
    <source>
        <dbReference type="ARBA" id="ARBA00022833"/>
    </source>
</evidence>
<keyword evidence="8" id="KW-1185">Reference proteome</keyword>
<dbReference type="FunFam" id="3.30.160.60:FF:000515">
    <property type="entry name" value="early growth response protein 4"/>
    <property type="match status" value="1"/>
</dbReference>
<organism evidence="7 8">
    <name type="scientific">Brachionus calyciflorus</name>
    <dbReference type="NCBI Taxonomy" id="104777"/>
    <lineage>
        <taxon>Eukaryota</taxon>
        <taxon>Metazoa</taxon>
        <taxon>Spiralia</taxon>
        <taxon>Gnathifera</taxon>
        <taxon>Rotifera</taxon>
        <taxon>Eurotatoria</taxon>
        <taxon>Monogononta</taxon>
        <taxon>Pseudotrocha</taxon>
        <taxon>Ploima</taxon>
        <taxon>Brachionidae</taxon>
        <taxon>Brachionus</taxon>
    </lineage>
</organism>
<evidence type="ECO:0000259" key="6">
    <source>
        <dbReference type="PROSITE" id="PS50157"/>
    </source>
</evidence>
<feature type="domain" description="C2H2-type" evidence="6">
    <location>
        <begin position="230"/>
        <end position="257"/>
    </location>
</feature>
<evidence type="ECO:0000256" key="5">
    <source>
        <dbReference type="SAM" id="MobiDB-lite"/>
    </source>
</evidence>
<dbReference type="PROSITE" id="PS50157">
    <property type="entry name" value="ZINC_FINGER_C2H2_2"/>
    <property type="match status" value="3"/>
</dbReference>
<keyword evidence="3" id="KW-0862">Zinc</keyword>
<dbReference type="Proteomes" id="UP000663879">
    <property type="component" value="Unassembled WGS sequence"/>
</dbReference>
<keyword evidence="1" id="KW-0479">Metal-binding</keyword>
<evidence type="ECO:0000256" key="2">
    <source>
        <dbReference type="ARBA" id="ARBA00022771"/>
    </source>
</evidence>
<feature type="compositionally biased region" description="Low complexity" evidence="5">
    <location>
        <begin position="284"/>
        <end position="304"/>
    </location>
</feature>
<comment type="caution">
    <text evidence="7">The sequence shown here is derived from an EMBL/GenBank/DDBJ whole genome shotgun (WGS) entry which is preliminary data.</text>
</comment>
<feature type="compositionally biased region" description="Polar residues" evidence="5">
    <location>
        <begin position="305"/>
        <end position="319"/>
    </location>
</feature>
<feature type="domain" description="C2H2-type" evidence="6">
    <location>
        <begin position="258"/>
        <end position="285"/>
    </location>
</feature>
<sequence length="435" mass="49620">MLQYLAKEYDLNSTPVTLKPHVNELSNPNENLVVDEYENDTTPNNTIENEEIQNDEDLQDESSNSPNTNQSNSLLSSNPTPLNSDDQTNKLDEDDPSELDQDFNLSRFFPKKSILKQSEYDTNINQTQIIPVKNEPTETYDNFEDYEDTKKRIKTEFLAQNISQNFESNLNSTNEQQFLPLKPRKYPNRPSKTPVNERPHACTVAGCPRRFSRSDELTRHLRIHTGDKPFRCDVCSRAFSRSDHLTTHRRTHTGEKPFSCEVCNRRFARSDERKRHAKVHQKNKNNPNQTQQSTVNQTNASTSTHTDLNNNNAKISQKNSKPKKANTKIKVEENLNLPEYTIGKNNSITDLDLLGRNFSNSYANNSFSTSLYQTPNNGLYPNDLIQQANYFANFSSNGSQVVNNTNGQNMTSLLSSQFNSPIFNNFINKGSSNGT</sequence>
<evidence type="ECO:0000313" key="7">
    <source>
        <dbReference type="EMBL" id="CAF0926234.1"/>
    </source>
</evidence>
<dbReference type="AlphaFoldDB" id="A0A814BD27"/>
<dbReference type="GO" id="GO:0000978">
    <property type="term" value="F:RNA polymerase II cis-regulatory region sequence-specific DNA binding"/>
    <property type="evidence" value="ECO:0007669"/>
    <property type="project" value="TreeGrafter"/>
</dbReference>